<keyword evidence="6 12" id="KW-0347">Helicase</keyword>
<dbReference type="Gene3D" id="3.40.1440.60">
    <property type="entry name" value="PriA, 3(prime) DNA-binding domain"/>
    <property type="match status" value="1"/>
</dbReference>
<dbReference type="PROSITE" id="PS51194">
    <property type="entry name" value="HELICASE_CTER"/>
    <property type="match status" value="1"/>
</dbReference>
<dbReference type="Pfam" id="PF00270">
    <property type="entry name" value="DEAD"/>
    <property type="match status" value="1"/>
</dbReference>
<evidence type="ECO:0000256" key="10">
    <source>
        <dbReference type="ARBA" id="ARBA00023235"/>
    </source>
</evidence>
<feature type="domain" description="Helicase ATP-binding" evidence="13">
    <location>
        <begin position="118"/>
        <end position="284"/>
    </location>
</feature>
<keyword evidence="8 12" id="KW-0067">ATP-binding</keyword>
<dbReference type="InterPro" id="IPR014001">
    <property type="entry name" value="Helicase_ATP-bd"/>
</dbReference>
<feature type="binding site" evidence="12">
    <location>
        <position position="372"/>
    </location>
    <ligand>
        <name>Zn(2+)</name>
        <dbReference type="ChEBI" id="CHEBI:29105"/>
        <label>1</label>
    </ligand>
</feature>
<keyword evidence="4 12" id="KW-0547">Nucleotide-binding</keyword>
<sequence length="610" mass="69266">MNYYEIAISGLDLKPLTYQSDEFIAPFTEVKVRVKNRIQNGFVLQNVCKPEFKTLDVIQILKTKLTDMQISLAKFISHYYLCEIGVSLALFEPISEYQNKDISFIKAPNLSNAQKDALNFINANDISLLFGDTGSGKSEVYITSIKEVLNSGKQALLLMPEISLTPQMQKRLEDYFGGSVGVWHSKISPKNKQILLERFFNGEIKLIAGARSALFLPFWNLGLIIVDEEHDDSYKNGSKPYYNARDLSVYLGKENGIKVILGSATPSITSVYKFPYFRLKGTFFSSKKEFIYDANQTCISNTIINELRRTLELKKQAVVFLPTRANFKFIVCKECFSTIKCPYCSVSMSMHKKANALKCHYCGFALPLPKTCPNCGNEMLEAKKMGTSELASELEKIFPSATIAKFDKDEITTHSKLINLLKKFNDGKIDILVGTQMLSKGHDYHNVELAVIMGLDEHLEYCDFRAREKTLALAMQVAGRAGRAGRARVVLQSLQSEFFSEYIENYDKFIQDELEYRNPLYPPFSRLLRIIIQDKNEVNAVHIEENILISIKNIENLEIIGHGKALIEQISSKHRREIMLRSCSHIPLLKAGEIARQYFANADIDPVNFN</sequence>
<evidence type="ECO:0000256" key="12">
    <source>
        <dbReference type="HAMAP-Rule" id="MF_00983"/>
    </source>
</evidence>
<keyword evidence="9 12" id="KW-0238">DNA-binding</keyword>
<dbReference type="InterPro" id="IPR005259">
    <property type="entry name" value="PriA"/>
</dbReference>
<dbReference type="GO" id="GO:0008270">
    <property type="term" value="F:zinc ion binding"/>
    <property type="evidence" value="ECO:0007669"/>
    <property type="project" value="UniProtKB-UniRule"/>
</dbReference>
<evidence type="ECO:0000313" key="16">
    <source>
        <dbReference type="Proteomes" id="UP000052237"/>
    </source>
</evidence>
<protein>
    <recommendedName>
        <fullName evidence="12">Replication restart protein PriA</fullName>
    </recommendedName>
    <alternativeName>
        <fullName evidence="12">ATP-dependent DNA helicase PriA</fullName>
        <ecNumber evidence="12">5.6.2.4</ecNumber>
    </alternativeName>
    <alternativeName>
        <fullName evidence="12">DNA 3'-5' helicase PriA</fullName>
    </alternativeName>
</protein>
<dbReference type="InterPro" id="IPR001650">
    <property type="entry name" value="Helicase_C-like"/>
</dbReference>
<dbReference type="AlphaFoldDB" id="A0A0S4REI6"/>
<name>A0A0S4REI6_CAMHY</name>
<dbReference type="GO" id="GO:0005524">
    <property type="term" value="F:ATP binding"/>
    <property type="evidence" value="ECO:0007669"/>
    <property type="project" value="UniProtKB-UniRule"/>
</dbReference>
<feature type="binding site" evidence="12">
    <location>
        <position position="362"/>
    </location>
    <ligand>
        <name>Zn(2+)</name>
        <dbReference type="ChEBI" id="CHEBI:29105"/>
        <label>2</label>
    </ligand>
</feature>
<proteinExistence type="inferred from homology"/>
<comment type="caution">
    <text evidence="15">The sequence shown here is derived from an EMBL/GenBank/DDBJ whole genome shotgun (WGS) entry which is preliminary data.</text>
</comment>
<dbReference type="InterPro" id="IPR040498">
    <property type="entry name" value="PriA_CRR"/>
</dbReference>
<feature type="binding site" evidence="12">
    <location>
        <position position="359"/>
    </location>
    <ligand>
        <name>Zn(2+)</name>
        <dbReference type="ChEBI" id="CHEBI:29105"/>
        <label>2</label>
    </ligand>
</feature>
<dbReference type="GO" id="GO:0006302">
    <property type="term" value="P:double-strand break repair"/>
    <property type="evidence" value="ECO:0007669"/>
    <property type="project" value="InterPro"/>
</dbReference>
<comment type="cofactor">
    <cofactor evidence="12">
        <name>Zn(2+)</name>
        <dbReference type="ChEBI" id="CHEBI:29105"/>
    </cofactor>
    <text evidence="12">Binds 2 zinc ions per subunit.</text>
</comment>
<evidence type="ECO:0000259" key="14">
    <source>
        <dbReference type="PROSITE" id="PS51194"/>
    </source>
</evidence>
<dbReference type="InterPro" id="IPR041236">
    <property type="entry name" value="PriA_C"/>
</dbReference>
<dbReference type="PANTHER" id="PTHR30580">
    <property type="entry name" value="PRIMOSOMAL PROTEIN N"/>
    <property type="match status" value="1"/>
</dbReference>
<dbReference type="GO" id="GO:0006310">
    <property type="term" value="P:DNA recombination"/>
    <property type="evidence" value="ECO:0007669"/>
    <property type="project" value="InterPro"/>
</dbReference>
<gene>
    <name evidence="12 15" type="primary">priA</name>
    <name evidence="15" type="ORF">ERS686654_00129</name>
</gene>
<dbReference type="Gene3D" id="3.40.50.300">
    <property type="entry name" value="P-loop containing nucleotide triphosphate hydrolases"/>
    <property type="match status" value="2"/>
</dbReference>
<feature type="binding site" evidence="12">
    <location>
        <position position="375"/>
    </location>
    <ligand>
        <name>Zn(2+)</name>
        <dbReference type="ChEBI" id="CHEBI:29105"/>
        <label>1</label>
    </ligand>
</feature>
<dbReference type="HAMAP" id="MF_00983">
    <property type="entry name" value="PriA"/>
    <property type="match status" value="1"/>
</dbReference>
<dbReference type="GO" id="GO:1990077">
    <property type="term" value="C:primosome complex"/>
    <property type="evidence" value="ECO:0007669"/>
    <property type="project" value="UniProtKB-UniRule"/>
</dbReference>
<evidence type="ECO:0000313" key="15">
    <source>
        <dbReference type="EMBL" id="CUU69044.1"/>
    </source>
</evidence>
<evidence type="ECO:0000256" key="5">
    <source>
        <dbReference type="ARBA" id="ARBA00022801"/>
    </source>
</evidence>
<feature type="binding site" evidence="12">
    <location>
        <position position="344"/>
    </location>
    <ligand>
        <name>Zn(2+)</name>
        <dbReference type="ChEBI" id="CHEBI:29105"/>
        <label>2</label>
    </ligand>
</feature>
<dbReference type="GO" id="GO:0016887">
    <property type="term" value="F:ATP hydrolysis activity"/>
    <property type="evidence" value="ECO:0007669"/>
    <property type="project" value="RHEA"/>
</dbReference>
<comment type="catalytic activity">
    <reaction evidence="12">
        <text>Couples ATP hydrolysis with the unwinding of duplex DNA by translocating in the 3'-5' direction.</text>
        <dbReference type="EC" id="5.6.2.4"/>
    </reaction>
</comment>
<reference evidence="15 16" key="1">
    <citation type="submission" date="2015-11" db="EMBL/GenBank/DDBJ databases">
        <authorList>
            <consortium name="Pathogen Informatics"/>
        </authorList>
    </citation>
    <scope>NUCLEOTIDE SEQUENCE [LARGE SCALE GENOMIC DNA]</scope>
    <source>
        <strain evidence="15 16">006A-0059</strain>
    </source>
</reference>
<evidence type="ECO:0000256" key="8">
    <source>
        <dbReference type="ARBA" id="ARBA00022840"/>
    </source>
</evidence>
<comment type="similarity">
    <text evidence="12">Belongs to the helicase family. PriA subfamily.</text>
</comment>
<dbReference type="GO" id="GO:0003677">
    <property type="term" value="F:DNA binding"/>
    <property type="evidence" value="ECO:0007669"/>
    <property type="project" value="UniProtKB-UniRule"/>
</dbReference>
<dbReference type="RefSeq" id="WP_059426956.1">
    <property type="nucleotide sequence ID" value="NZ_FAUV01000001.1"/>
</dbReference>
<dbReference type="Pfam" id="PF00271">
    <property type="entry name" value="Helicase_C"/>
    <property type="match status" value="1"/>
</dbReference>
<dbReference type="InterPro" id="IPR042115">
    <property type="entry name" value="PriA_3primeBD_sf"/>
</dbReference>
<keyword evidence="2 12" id="KW-0235">DNA replication</keyword>
<evidence type="ECO:0000256" key="7">
    <source>
        <dbReference type="ARBA" id="ARBA00022833"/>
    </source>
</evidence>
<organism evidence="15 16">
    <name type="scientific">Campylobacter hyointestinalis subsp. hyointestinalis</name>
    <dbReference type="NCBI Taxonomy" id="91352"/>
    <lineage>
        <taxon>Bacteria</taxon>
        <taxon>Pseudomonadati</taxon>
        <taxon>Campylobacterota</taxon>
        <taxon>Epsilonproteobacteria</taxon>
        <taxon>Campylobacterales</taxon>
        <taxon>Campylobacteraceae</taxon>
        <taxon>Campylobacter</taxon>
    </lineage>
</organism>
<dbReference type="SUPFAM" id="SSF52540">
    <property type="entry name" value="P-loop containing nucleoside triphosphate hydrolases"/>
    <property type="match status" value="1"/>
</dbReference>
<dbReference type="NCBIfam" id="TIGR00595">
    <property type="entry name" value="priA"/>
    <property type="match status" value="1"/>
</dbReference>
<evidence type="ECO:0000256" key="3">
    <source>
        <dbReference type="ARBA" id="ARBA00022723"/>
    </source>
</evidence>
<comment type="catalytic activity">
    <reaction evidence="11 12">
        <text>ATP + H2O = ADP + phosphate + H(+)</text>
        <dbReference type="Rhea" id="RHEA:13065"/>
        <dbReference type="ChEBI" id="CHEBI:15377"/>
        <dbReference type="ChEBI" id="CHEBI:15378"/>
        <dbReference type="ChEBI" id="CHEBI:30616"/>
        <dbReference type="ChEBI" id="CHEBI:43474"/>
        <dbReference type="ChEBI" id="CHEBI:456216"/>
        <dbReference type="EC" id="5.6.2.4"/>
    </reaction>
</comment>
<dbReference type="PROSITE" id="PS51192">
    <property type="entry name" value="HELICASE_ATP_BIND_1"/>
    <property type="match status" value="1"/>
</dbReference>
<dbReference type="EC" id="5.6.2.4" evidence="12"/>
<evidence type="ECO:0000256" key="11">
    <source>
        <dbReference type="ARBA" id="ARBA00048988"/>
    </source>
</evidence>
<dbReference type="InterPro" id="IPR011545">
    <property type="entry name" value="DEAD/DEAH_box_helicase_dom"/>
</dbReference>
<dbReference type="GO" id="GO:0006269">
    <property type="term" value="P:DNA replication, synthesis of primer"/>
    <property type="evidence" value="ECO:0007669"/>
    <property type="project" value="UniProtKB-KW"/>
</dbReference>
<keyword evidence="16" id="KW-1185">Reference proteome</keyword>
<feature type="binding site" evidence="12">
    <location>
        <position position="335"/>
    </location>
    <ligand>
        <name>Zn(2+)</name>
        <dbReference type="ChEBI" id="CHEBI:29105"/>
        <label>1</label>
    </ligand>
</feature>
<dbReference type="SMART" id="SM00490">
    <property type="entry name" value="HELICc"/>
    <property type="match status" value="1"/>
</dbReference>
<dbReference type="GO" id="GO:0043138">
    <property type="term" value="F:3'-5' DNA helicase activity"/>
    <property type="evidence" value="ECO:0007669"/>
    <property type="project" value="UniProtKB-EC"/>
</dbReference>
<dbReference type="CDD" id="cd17929">
    <property type="entry name" value="DEXHc_priA"/>
    <property type="match status" value="1"/>
</dbReference>
<keyword evidence="7 12" id="KW-0862">Zinc</keyword>
<dbReference type="GO" id="GO:0006270">
    <property type="term" value="P:DNA replication initiation"/>
    <property type="evidence" value="ECO:0007669"/>
    <property type="project" value="TreeGrafter"/>
</dbReference>
<accession>A0A0S4REI6</accession>
<evidence type="ECO:0000256" key="2">
    <source>
        <dbReference type="ARBA" id="ARBA00022705"/>
    </source>
</evidence>
<feature type="domain" description="Helicase C-terminal" evidence="14">
    <location>
        <begin position="367"/>
        <end position="528"/>
    </location>
</feature>
<keyword evidence="3 12" id="KW-0479">Metal-binding</keyword>
<evidence type="ECO:0000256" key="6">
    <source>
        <dbReference type="ARBA" id="ARBA00022806"/>
    </source>
</evidence>
<dbReference type="FunFam" id="3.40.50.300:FF:000489">
    <property type="entry name" value="Primosome assembly protein PriA"/>
    <property type="match status" value="1"/>
</dbReference>
<comment type="subunit">
    <text evidence="12">Component of the replication restart primosome.</text>
</comment>
<dbReference type="Pfam" id="PF18074">
    <property type="entry name" value="PriA_C"/>
    <property type="match status" value="1"/>
</dbReference>
<feature type="binding site" evidence="12">
    <location>
        <position position="332"/>
    </location>
    <ligand>
        <name>Zn(2+)</name>
        <dbReference type="ChEBI" id="CHEBI:29105"/>
        <label>1</label>
    </ligand>
</feature>
<dbReference type="EMBL" id="FAVB01000001">
    <property type="protein sequence ID" value="CUU69044.1"/>
    <property type="molecule type" value="Genomic_DNA"/>
</dbReference>
<evidence type="ECO:0000256" key="4">
    <source>
        <dbReference type="ARBA" id="ARBA00022741"/>
    </source>
</evidence>
<dbReference type="SMART" id="SM00487">
    <property type="entry name" value="DEXDc"/>
    <property type="match status" value="1"/>
</dbReference>
<dbReference type="PANTHER" id="PTHR30580:SF0">
    <property type="entry name" value="PRIMOSOMAL PROTEIN N"/>
    <property type="match status" value="1"/>
</dbReference>
<dbReference type="Proteomes" id="UP000052237">
    <property type="component" value="Unassembled WGS sequence"/>
</dbReference>
<keyword evidence="5 12" id="KW-0378">Hydrolase</keyword>
<evidence type="ECO:0000256" key="1">
    <source>
        <dbReference type="ARBA" id="ARBA00022515"/>
    </source>
</evidence>
<feature type="binding site" evidence="12">
    <location>
        <position position="341"/>
    </location>
    <ligand>
        <name>Zn(2+)</name>
        <dbReference type="ChEBI" id="CHEBI:29105"/>
        <label>2</label>
    </ligand>
</feature>
<dbReference type="InterPro" id="IPR027417">
    <property type="entry name" value="P-loop_NTPase"/>
</dbReference>
<dbReference type="Pfam" id="PF18319">
    <property type="entry name" value="Zn_ribbon_PriA"/>
    <property type="match status" value="1"/>
</dbReference>
<keyword evidence="1 12" id="KW-0639">Primosome</keyword>
<keyword evidence="10 12" id="KW-0413">Isomerase</keyword>
<evidence type="ECO:0000259" key="13">
    <source>
        <dbReference type="PROSITE" id="PS51192"/>
    </source>
</evidence>
<dbReference type="NCBIfam" id="NF004069">
    <property type="entry name" value="PRK05580.2-1"/>
    <property type="match status" value="1"/>
</dbReference>
<evidence type="ECO:0000256" key="9">
    <source>
        <dbReference type="ARBA" id="ARBA00023125"/>
    </source>
</evidence>
<comment type="function">
    <text evidence="12">Initiates the restart of stalled replication forks, which reloads the replicative helicase on sites other than the origin of replication. Recognizes and binds to abandoned replication forks and remodels them to uncover a helicase loading site. Promotes assembly of the primosome at these replication forks.</text>
</comment>